<evidence type="ECO:0000313" key="3">
    <source>
        <dbReference type="EMBL" id="MEO3714330.1"/>
    </source>
</evidence>
<evidence type="ECO:0000256" key="2">
    <source>
        <dbReference type="SAM" id="SignalP"/>
    </source>
</evidence>
<feature type="signal peptide" evidence="2">
    <location>
        <begin position="1"/>
        <end position="34"/>
    </location>
</feature>
<keyword evidence="4" id="KW-1185">Reference proteome</keyword>
<reference evidence="3 4" key="1">
    <citation type="submission" date="2024-05" db="EMBL/GenBank/DDBJ databases">
        <title>Roseateles sp. 2.12 16S ribosomal RNA gene Genome sequencing and assembly.</title>
        <authorList>
            <person name="Woo H."/>
        </authorList>
    </citation>
    <scope>NUCLEOTIDE SEQUENCE [LARGE SCALE GENOMIC DNA]</scope>
    <source>
        <strain evidence="3 4">2.12</strain>
    </source>
</reference>
<organism evidence="3 4">
    <name type="scientific">Roseateles flavus</name>
    <dbReference type="NCBI Taxonomy" id="3149041"/>
    <lineage>
        <taxon>Bacteria</taxon>
        <taxon>Pseudomonadati</taxon>
        <taxon>Pseudomonadota</taxon>
        <taxon>Betaproteobacteria</taxon>
        <taxon>Burkholderiales</taxon>
        <taxon>Sphaerotilaceae</taxon>
        <taxon>Roseateles</taxon>
    </lineage>
</organism>
<name>A0ABV0GH01_9BURK</name>
<comment type="caution">
    <text evidence="3">The sequence shown here is derived from an EMBL/GenBank/DDBJ whole genome shotgun (WGS) entry which is preliminary data.</text>
</comment>
<keyword evidence="2" id="KW-0732">Signal</keyword>
<evidence type="ECO:0000256" key="1">
    <source>
        <dbReference type="SAM" id="MobiDB-lite"/>
    </source>
</evidence>
<dbReference type="SUPFAM" id="SSF52833">
    <property type="entry name" value="Thioredoxin-like"/>
    <property type="match status" value="1"/>
</dbReference>
<dbReference type="Proteomes" id="UP001462640">
    <property type="component" value="Unassembled WGS sequence"/>
</dbReference>
<sequence length="343" mass="37025">MNLPHPRHLRPGLAWPVLLLGLLCLTLAARPAQAGTAEVRKNFAPYVKQFSPPVCTGAINETVVRGLYRCEGAPGVGHAYINEAASLVMPTNSRDITDFVETGAGGKPVSDAERRVLVSDMIKNIRFERLIHLQQGKGGPKVLLLSAFDCPFCIKLERLLAAPNNRIDADIYVLPTTLDSSKNVNLSTVANIWCAKDNATVWRSTLTRATLSYGNLPAGSCDLGNQSTRDIETLIATLGPDFKRRAYPRMLLGNGQIYTSATDAAELSAQLSEGASNAFWREPLPESYINFRVATRAAAPTGGEPAAIGKTRTTVKLGDLFKRVTGSDDGKKPEKQEAGNEGH</sequence>
<protein>
    <recommendedName>
        <fullName evidence="5">Thioredoxin-like fold domain-containing protein</fullName>
    </recommendedName>
</protein>
<dbReference type="RefSeq" id="WP_347611436.1">
    <property type="nucleotide sequence ID" value="NZ_JBDPZC010000007.1"/>
</dbReference>
<accession>A0ABV0GH01</accession>
<dbReference type="Gene3D" id="3.40.30.10">
    <property type="entry name" value="Glutaredoxin"/>
    <property type="match status" value="1"/>
</dbReference>
<dbReference type="EMBL" id="JBDPZC010000007">
    <property type="protein sequence ID" value="MEO3714330.1"/>
    <property type="molecule type" value="Genomic_DNA"/>
</dbReference>
<feature type="chain" id="PRO_5045885395" description="Thioredoxin-like fold domain-containing protein" evidence="2">
    <location>
        <begin position="35"/>
        <end position="343"/>
    </location>
</feature>
<proteinExistence type="predicted"/>
<evidence type="ECO:0008006" key="5">
    <source>
        <dbReference type="Google" id="ProtNLM"/>
    </source>
</evidence>
<evidence type="ECO:0000313" key="4">
    <source>
        <dbReference type="Proteomes" id="UP001462640"/>
    </source>
</evidence>
<feature type="region of interest" description="Disordered" evidence="1">
    <location>
        <begin position="319"/>
        <end position="343"/>
    </location>
</feature>
<dbReference type="InterPro" id="IPR036249">
    <property type="entry name" value="Thioredoxin-like_sf"/>
</dbReference>
<gene>
    <name evidence="3" type="ORF">ABDJ40_16315</name>
</gene>